<evidence type="ECO:0008006" key="6">
    <source>
        <dbReference type="Google" id="ProtNLM"/>
    </source>
</evidence>
<gene>
    <name evidence="4" type="ORF">M1843_14750</name>
</gene>
<dbReference type="InterPro" id="IPR029044">
    <property type="entry name" value="Nucleotide-diphossugar_trans"/>
</dbReference>
<evidence type="ECO:0000256" key="3">
    <source>
        <dbReference type="ARBA" id="ARBA00022723"/>
    </source>
</evidence>
<accession>A0ABT0J681</accession>
<dbReference type="InterPro" id="IPR002495">
    <property type="entry name" value="Glyco_trans_8"/>
</dbReference>
<keyword evidence="2" id="KW-0808">Transferase</keyword>
<evidence type="ECO:0000256" key="2">
    <source>
        <dbReference type="ARBA" id="ARBA00022679"/>
    </source>
</evidence>
<evidence type="ECO:0000313" key="4">
    <source>
        <dbReference type="EMBL" id="MCK9795008.1"/>
    </source>
</evidence>
<comment type="caution">
    <text evidence="4">The sequence shown here is derived from an EMBL/GenBank/DDBJ whole genome shotgun (WGS) entry which is preliminary data.</text>
</comment>
<proteinExistence type="predicted"/>
<dbReference type="Gene3D" id="3.90.550.10">
    <property type="entry name" value="Spore Coat Polysaccharide Biosynthesis Protein SpsA, Chain A"/>
    <property type="match status" value="1"/>
</dbReference>
<dbReference type="Proteomes" id="UP001651050">
    <property type="component" value="Unassembled WGS sequence"/>
</dbReference>
<dbReference type="EMBL" id="JALQCY010000004">
    <property type="protein sequence ID" value="MCK9795008.1"/>
    <property type="molecule type" value="Genomic_DNA"/>
</dbReference>
<evidence type="ECO:0000256" key="1">
    <source>
        <dbReference type="ARBA" id="ARBA00022676"/>
    </source>
</evidence>
<dbReference type="Pfam" id="PF01501">
    <property type="entry name" value="Glyco_transf_8"/>
    <property type="match status" value="1"/>
</dbReference>
<keyword evidence="1" id="KW-0328">Glycosyltransferase</keyword>
<organism evidence="4 5">
    <name type="scientific">Isoptericola peretonis</name>
    <dbReference type="NCBI Taxonomy" id="2918523"/>
    <lineage>
        <taxon>Bacteria</taxon>
        <taxon>Bacillati</taxon>
        <taxon>Actinomycetota</taxon>
        <taxon>Actinomycetes</taxon>
        <taxon>Micrococcales</taxon>
        <taxon>Promicromonosporaceae</taxon>
        <taxon>Isoptericola</taxon>
    </lineage>
</organism>
<dbReference type="RefSeq" id="WP_416344861.1">
    <property type="nucleotide sequence ID" value="NZ_JALQCY010000004.1"/>
</dbReference>
<name>A0ABT0J681_9MICO</name>
<dbReference type="PANTHER" id="PTHR13778">
    <property type="entry name" value="GLYCOSYLTRANSFERASE 8 DOMAIN-CONTAINING PROTEIN"/>
    <property type="match status" value="1"/>
</dbReference>
<protein>
    <recommendedName>
        <fullName evidence="6">Glycosyl transferase family 8</fullName>
    </recommendedName>
</protein>
<evidence type="ECO:0000313" key="5">
    <source>
        <dbReference type="Proteomes" id="UP001651050"/>
    </source>
</evidence>
<dbReference type="InterPro" id="IPR050748">
    <property type="entry name" value="Glycosyltrans_8_dom-fam"/>
</dbReference>
<dbReference type="PANTHER" id="PTHR13778:SF47">
    <property type="entry name" value="LIPOPOLYSACCHARIDE 1,3-GALACTOSYLTRANSFERASE"/>
    <property type="match status" value="1"/>
</dbReference>
<keyword evidence="5" id="KW-1185">Reference proteome</keyword>
<reference evidence="4 5" key="1">
    <citation type="submission" date="2022-02" db="EMBL/GenBank/DDBJ databases">
        <title>The car tank lid bacteriome: a reservoir of bacteria with potential in bioremediation of fuel.</title>
        <authorList>
            <person name="Vidal-Verdu A."/>
            <person name="Gomez-Martinez D."/>
            <person name="Latorre-Perez A."/>
            <person name="Pereto J."/>
            <person name="Porcar M."/>
        </authorList>
    </citation>
    <scope>NUCLEOTIDE SEQUENCE [LARGE SCALE GENOMIC DNA]</scope>
    <source>
        <strain evidence="4 5">4D.3</strain>
    </source>
</reference>
<dbReference type="SUPFAM" id="SSF53448">
    <property type="entry name" value="Nucleotide-diphospho-sugar transferases"/>
    <property type="match status" value="1"/>
</dbReference>
<keyword evidence="3" id="KW-0479">Metal-binding</keyword>
<sequence length="820" mass="90162">MPRRPLHPTTWLRGARRALRSALGPRGALPGGLASSHPTVHEVRALLRAKDRRAAQSLADEALARRSPGADALLAAGLVAHRRHLHERALHLFDRAGGTALAVTPVEYVESLFRVDPQRGLALTRGWLADRSTRLDARTWHMVLRQVFARGDDALRRAVHDRLVASYRGQEERWPGGAAEIEWLERWRGAERHTTAPAPAGRVPFAVMDYVQPGKGKSSQNIGDHVQTLSSLGHVVRRQNLRFHGEPELVGLVQELQERVRPELRLDGRATEVELYRVDRDGSSFQAFPEGTWLLEFGWHSHDLAGTGVWDFPMHENLHPVFVSFHCNKRGLLTPEVIDYLRAHGPIGCRDWTTVDLLLSLDVPAFFSGCLTTTVSTVFPELAQRPEAATMYVDAVREPVPDGHENVAQSYRGVKDRTFVENMREAVRLLEWYRTSFTHVVTKRLHCYLPTTSLGLDVDFQPANFADVRFAGLHPLDRDGFEAIRTGMIARLEPVLSAIFEGRGADEVYALWRETVAPEVEAARARHVAATPLPALPATPAALAAPAAVTAPAGDGAVDVVLLPRGGELSHVGEAVRALDVAATTPQRVWLVGPGVARVSVPELSSRTTVHRVPTGDLDLGALGLVPAQRAHHALLPHLLPGVDRAVVLPVDAVVLGDVAELAAVDLGSTAVAARHTSHADPSGFGLLYRAARRLDDAPATAHDFYRRIHARHVFDFNAFDADVLVLDLARLRADGYAAESLVAMREFRIDAREALHLYTGPHRTELDPAWDHVPTRDLPDTGAKLVHWADPVKPWDDAFVARQDLWHARATEPAVVAAP</sequence>